<dbReference type="PROSITE" id="PS01228">
    <property type="entry name" value="COF_1"/>
    <property type="match status" value="1"/>
</dbReference>
<reference evidence="1 2" key="1">
    <citation type="submission" date="2018-05" db="EMBL/GenBank/DDBJ databases">
        <title>Genomic Encyclopedia of Type Strains, Phase IV (KMG-IV): sequencing the most valuable type-strain genomes for metagenomic binning, comparative biology and taxonomic classification.</title>
        <authorList>
            <person name="Goeker M."/>
        </authorList>
    </citation>
    <scope>NUCLEOTIDE SEQUENCE [LARGE SCALE GENOMIC DNA]</scope>
    <source>
        <strain evidence="1 2">DSM 22440</strain>
    </source>
</reference>
<sequence length="259" mass="29844">MKEQKLIFFDIDGTLLNHDKQLPKRTKEAIHQLKEEGHIVAIATGRGPFMYEQLREALAIDTYVSYNGSYVVHDNEIIYRSPLDKSELERLTTEALEKGHPLMYMDETHMKQNTKHHHYITESIESLKLGIDPGYDPDYYKDRDLYQTLFFIDDKEEDYFREQYPAFDFVRWHPLSVDVLPAGGSKAFGIIQLVDYLGYDKADVYVFGDGPNDIEMLSMFDHSVAMGNGCEEAKQVAGYVTKDVDEDGLYYGLKQVGLL</sequence>
<dbReference type="GO" id="GO:0005829">
    <property type="term" value="C:cytosol"/>
    <property type="evidence" value="ECO:0007669"/>
    <property type="project" value="TreeGrafter"/>
</dbReference>
<dbReference type="CDD" id="cd07517">
    <property type="entry name" value="HAD_HPP"/>
    <property type="match status" value="1"/>
</dbReference>
<dbReference type="InterPro" id="IPR023214">
    <property type="entry name" value="HAD_sf"/>
</dbReference>
<dbReference type="NCBIfam" id="TIGR01484">
    <property type="entry name" value="HAD-SF-IIB"/>
    <property type="match status" value="1"/>
</dbReference>
<dbReference type="Gene3D" id="3.40.50.1000">
    <property type="entry name" value="HAD superfamily/HAD-like"/>
    <property type="match status" value="1"/>
</dbReference>
<dbReference type="PANTHER" id="PTHR10000:SF25">
    <property type="entry name" value="PHOSPHATASE YKRA-RELATED"/>
    <property type="match status" value="1"/>
</dbReference>
<dbReference type="Gene3D" id="3.30.1240.10">
    <property type="match status" value="1"/>
</dbReference>
<dbReference type="SUPFAM" id="SSF56784">
    <property type="entry name" value="HAD-like"/>
    <property type="match status" value="1"/>
</dbReference>
<keyword evidence="2" id="KW-1185">Reference proteome</keyword>
<dbReference type="GO" id="GO:0016791">
    <property type="term" value="F:phosphatase activity"/>
    <property type="evidence" value="ECO:0007669"/>
    <property type="project" value="TreeGrafter"/>
</dbReference>
<protein>
    <recommendedName>
        <fullName evidence="3">Cof subfamily protein (Haloacid dehalogenase superfamily)/HAD superfamily hydrolase (TIGR01484 family)</fullName>
    </recommendedName>
</protein>
<dbReference type="AlphaFoldDB" id="A0A2V3WGZ7"/>
<name>A0A2V3WGZ7_9BACI</name>
<accession>A0A2V3WGZ7</accession>
<dbReference type="SFLD" id="SFLDG01144">
    <property type="entry name" value="C2.B.4:_PGP_Like"/>
    <property type="match status" value="1"/>
</dbReference>
<dbReference type="InterPro" id="IPR036412">
    <property type="entry name" value="HAD-like_sf"/>
</dbReference>
<dbReference type="EMBL" id="QJJR01000002">
    <property type="protein sequence ID" value="PXW92684.1"/>
    <property type="molecule type" value="Genomic_DNA"/>
</dbReference>
<dbReference type="PANTHER" id="PTHR10000">
    <property type="entry name" value="PHOSPHOSERINE PHOSPHATASE"/>
    <property type="match status" value="1"/>
</dbReference>
<organism evidence="1 2">
    <name type="scientific">Streptohalobacillus salinus</name>
    <dbReference type="NCBI Taxonomy" id="621096"/>
    <lineage>
        <taxon>Bacteria</taxon>
        <taxon>Bacillati</taxon>
        <taxon>Bacillota</taxon>
        <taxon>Bacilli</taxon>
        <taxon>Bacillales</taxon>
        <taxon>Bacillaceae</taxon>
        <taxon>Streptohalobacillus</taxon>
    </lineage>
</organism>
<dbReference type="SFLD" id="SFLDS00003">
    <property type="entry name" value="Haloacid_Dehalogenase"/>
    <property type="match status" value="1"/>
</dbReference>
<dbReference type="Pfam" id="PF08282">
    <property type="entry name" value="Hydrolase_3"/>
    <property type="match status" value="1"/>
</dbReference>
<dbReference type="Proteomes" id="UP000247922">
    <property type="component" value="Unassembled WGS sequence"/>
</dbReference>
<dbReference type="NCBIfam" id="TIGR00099">
    <property type="entry name" value="Cof-subfamily"/>
    <property type="match status" value="1"/>
</dbReference>
<evidence type="ECO:0008006" key="3">
    <source>
        <dbReference type="Google" id="ProtNLM"/>
    </source>
</evidence>
<dbReference type="OrthoDB" id="9810101at2"/>
<dbReference type="SFLD" id="SFLDG01140">
    <property type="entry name" value="C2.B:_Phosphomannomutase_and_P"/>
    <property type="match status" value="1"/>
</dbReference>
<comment type="caution">
    <text evidence="1">The sequence shown here is derived from an EMBL/GenBank/DDBJ whole genome shotgun (WGS) entry which is preliminary data.</text>
</comment>
<dbReference type="GO" id="GO:0000287">
    <property type="term" value="F:magnesium ion binding"/>
    <property type="evidence" value="ECO:0007669"/>
    <property type="project" value="TreeGrafter"/>
</dbReference>
<evidence type="ECO:0000313" key="1">
    <source>
        <dbReference type="EMBL" id="PXW92684.1"/>
    </source>
</evidence>
<evidence type="ECO:0000313" key="2">
    <source>
        <dbReference type="Proteomes" id="UP000247922"/>
    </source>
</evidence>
<dbReference type="InterPro" id="IPR000150">
    <property type="entry name" value="Cof"/>
</dbReference>
<dbReference type="RefSeq" id="WP_110250557.1">
    <property type="nucleotide sequence ID" value="NZ_QJJR01000002.1"/>
</dbReference>
<dbReference type="InterPro" id="IPR006379">
    <property type="entry name" value="HAD-SF_hydro_IIB"/>
</dbReference>
<proteinExistence type="predicted"/>
<gene>
    <name evidence="1" type="ORF">DES38_102268</name>
</gene>